<dbReference type="OrthoDB" id="10036964at2759"/>
<dbReference type="Proteomes" id="UP001152320">
    <property type="component" value="Chromosome 15"/>
</dbReference>
<dbReference type="GO" id="GO:0004930">
    <property type="term" value="F:G protein-coupled receptor activity"/>
    <property type="evidence" value="ECO:0007669"/>
    <property type="project" value="UniProtKB-KW"/>
</dbReference>
<feature type="transmembrane region" description="Helical" evidence="10">
    <location>
        <begin position="185"/>
        <end position="207"/>
    </location>
</feature>
<dbReference type="PANTHER" id="PTHR24243:SF208">
    <property type="entry name" value="PYROKININ-1 RECEPTOR"/>
    <property type="match status" value="1"/>
</dbReference>
<organism evidence="12 13">
    <name type="scientific">Holothuria leucospilota</name>
    <name type="common">Black long sea cucumber</name>
    <name type="synonym">Mertensiothuria leucospilota</name>
    <dbReference type="NCBI Taxonomy" id="206669"/>
    <lineage>
        <taxon>Eukaryota</taxon>
        <taxon>Metazoa</taxon>
        <taxon>Echinodermata</taxon>
        <taxon>Eleutherozoa</taxon>
        <taxon>Echinozoa</taxon>
        <taxon>Holothuroidea</taxon>
        <taxon>Aspidochirotacea</taxon>
        <taxon>Aspidochirotida</taxon>
        <taxon>Holothuriidae</taxon>
        <taxon>Holothuria</taxon>
    </lineage>
</organism>
<dbReference type="InterPro" id="IPR017452">
    <property type="entry name" value="GPCR_Rhodpsn_7TM"/>
</dbReference>
<evidence type="ECO:0000256" key="4">
    <source>
        <dbReference type="ARBA" id="ARBA00023040"/>
    </source>
</evidence>
<dbReference type="PROSITE" id="PS00237">
    <property type="entry name" value="G_PROTEIN_RECEP_F1_1"/>
    <property type="match status" value="1"/>
</dbReference>
<evidence type="ECO:0000256" key="6">
    <source>
        <dbReference type="ARBA" id="ARBA00023170"/>
    </source>
</evidence>
<accession>A0A9Q1GYR3</accession>
<gene>
    <name evidence="12" type="ORF">HOLleu_30386</name>
</gene>
<dbReference type="AlphaFoldDB" id="A0A9Q1GYR3"/>
<feature type="transmembrane region" description="Helical" evidence="10">
    <location>
        <begin position="270"/>
        <end position="289"/>
    </location>
</feature>
<sequence>MFRYVLPLVFIGGVFNNSAFIYVVVHSQNMQTTTNKCLVHLAVADLLFLVVGVGEKFWGYAYSQITPDDTPYGPVGCSCFKVARSTAYFASLAFITVVSVERFYAVCKYQKKRNANTYRNVIILCWLASFLLALSFIPSIANFHCFHVTWPNEQPFKDFGTLWLICMPYGDGITIYTDAVQTIPFFVLLVVNVCLYCCIISGLNTAIKRAHLTGKRLRNTEIRNQIAWMLIANGIIFFSLLSPREIYFVIKTFVHGDSAVSETWKAVTEITGVLSYVNSGINPVVYSILSSKHRKAFQDAFLPDKCNPSLKQNSNHTDYIQPSAVNQDATSMASRHSPRLGIKTERTETETV</sequence>
<feature type="transmembrane region" description="Helical" evidence="10">
    <location>
        <begin position="82"/>
        <end position="100"/>
    </location>
</feature>
<evidence type="ECO:0000256" key="5">
    <source>
        <dbReference type="ARBA" id="ARBA00023136"/>
    </source>
</evidence>
<comment type="caution">
    <text evidence="12">The sequence shown here is derived from an EMBL/GenBank/DDBJ whole genome shotgun (WGS) entry which is preliminary data.</text>
</comment>
<evidence type="ECO:0000256" key="1">
    <source>
        <dbReference type="ARBA" id="ARBA00004141"/>
    </source>
</evidence>
<feature type="region of interest" description="Disordered" evidence="9">
    <location>
        <begin position="324"/>
        <end position="352"/>
    </location>
</feature>
<feature type="transmembrane region" description="Helical" evidence="10">
    <location>
        <begin position="6"/>
        <end position="25"/>
    </location>
</feature>
<name>A0A9Q1GYR3_HOLLE</name>
<dbReference type="InterPro" id="IPR000276">
    <property type="entry name" value="GPCR_Rhodpsn"/>
</dbReference>
<feature type="transmembrane region" description="Helical" evidence="10">
    <location>
        <begin position="37"/>
        <end position="62"/>
    </location>
</feature>
<proteinExistence type="inferred from homology"/>
<dbReference type="PROSITE" id="PS50262">
    <property type="entry name" value="G_PROTEIN_RECEP_F1_2"/>
    <property type="match status" value="1"/>
</dbReference>
<feature type="transmembrane region" description="Helical" evidence="10">
    <location>
        <begin position="121"/>
        <end position="141"/>
    </location>
</feature>
<keyword evidence="5 10" id="KW-0472">Membrane</keyword>
<protein>
    <submittedName>
        <fullName evidence="12">Neuromedin-U receptor 1</fullName>
    </submittedName>
</protein>
<dbReference type="SUPFAM" id="SSF81321">
    <property type="entry name" value="Family A G protein-coupled receptor-like"/>
    <property type="match status" value="1"/>
</dbReference>
<evidence type="ECO:0000313" key="12">
    <source>
        <dbReference type="EMBL" id="KAJ8028214.1"/>
    </source>
</evidence>
<keyword evidence="7 8" id="KW-0807">Transducer</keyword>
<comment type="subcellular location">
    <subcellularLocation>
        <location evidence="1">Membrane</location>
        <topology evidence="1">Multi-pass membrane protein</topology>
    </subcellularLocation>
</comment>
<evidence type="ECO:0000313" key="13">
    <source>
        <dbReference type="Proteomes" id="UP001152320"/>
    </source>
</evidence>
<evidence type="ECO:0000256" key="7">
    <source>
        <dbReference type="ARBA" id="ARBA00023224"/>
    </source>
</evidence>
<dbReference type="EMBL" id="JAIZAY010000015">
    <property type="protein sequence ID" value="KAJ8028214.1"/>
    <property type="molecule type" value="Genomic_DNA"/>
</dbReference>
<reference evidence="12" key="1">
    <citation type="submission" date="2021-10" db="EMBL/GenBank/DDBJ databases">
        <title>Tropical sea cucumber genome reveals ecological adaptation and Cuvierian tubules defense mechanism.</title>
        <authorList>
            <person name="Chen T."/>
        </authorList>
    </citation>
    <scope>NUCLEOTIDE SEQUENCE</scope>
    <source>
        <strain evidence="12">Nanhai2018</strain>
        <tissue evidence="12">Muscle</tissue>
    </source>
</reference>
<keyword evidence="3 10" id="KW-1133">Transmembrane helix</keyword>
<keyword evidence="6 8" id="KW-0675">Receptor</keyword>
<evidence type="ECO:0000256" key="2">
    <source>
        <dbReference type="ARBA" id="ARBA00022692"/>
    </source>
</evidence>
<dbReference type="Gene3D" id="1.20.1070.10">
    <property type="entry name" value="Rhodopsin 7-helix transmembrane proteins"/>
    <property type="match status" value="1"/>
</dbReference>
<dbReference type="GO" id="GO:0005886">
    <property type="term" value="C:plasma membrane"/>
    <property type="evidence" value="ECO:0007669"/>
    <property type="project" value="TreeGrafter"/>
</dbReference>
<dbReference type="CDD" id="cd00637">
    <property type="entry name" value="7tm_classA_rhodopsin-like"/>
    <property type="match status" value="1"/>
</dbReference>
<dbReference type="PANTHER" id="PTHR24243">
    <property type="entry name" value="G-PROTEIN COUPLED RECEPTOR"/>
    <property type="match status" value="1"/>
</dbReference>
<keyword evidence="13" id="KW-1185">Reference proteome</keyword>
<evidence type="ECO:0000256" key="3">
    <source>
        <dbReference type="ARBA" id="ARBA00022989"/>
    </source>
</evidence>
<feature type="domain" description="G-protein coupled receptors family 1 profile" evidence="11">
    <location>
        <begin position="16"/>
        <end position="286"/>
    </location>
</feature>
<evidence type="ECO:0000256" key="9">
    <source>
        <dbReference type="SAM" id="MobiDB-lite"/>
    </source>
</evidence>
<evidence type="ECO:0000256" key="8">
    <source>
        <dbReference type="RuleBase" id="RU000688"/>
    </source>
</evidence>
<feature type="transmembrane region" description="Helical" evidence="10">
    <location>
        <begin position="228"/>
        <end position="250"/>
    </location>
</feature>
<evidence type="ECO:0000256" key="10">
    <source>
        <dbReference type="SAM" id="Phobius"/>
    </source>
</evidence>
<dbReference type="Pfam" id="PF00001">
    <property type="entry name" value="7tm_1"/>
    <property type="match status" value="1"/>
</dbReference>
<dbReference type="PRINTS" id="PR00237">
    <property type="entry name" value="GPCRRHODOPSN"/>
</dbReference>
<evidence type="ECO:0000259" key="11">
    <source>
        <dbReference type="PROSITE" id="PS50262"/>
    </source>
</evidence>
<keyword evidence="2 8" id="KW-0812">Transmembrane</keyword>
<feature type="compositionally biased region" description="Basic and acidic residues" evidence="9">
    <location>
        <begin position="342"/>
        <end position="352"/>
    </location>
</feature>
<keyword evidence="4 8" id="KW-0297">G-protein coupled receptor</keyword>
<feature type="compositionally biased region" description="Polar residues" evidence="9">
    <location>
        <begin position="324"/>
        <end position="334"/>
    </location>
</feature>
<comment type="similarity">
    <text evidence="8">Belongs to the G-protein coupled receptor 1 family.</text>
</comment>